<proteinExistence type="predicted"/>
<organism evidence="1 2">
    <name type="scientific">Rhizobium grahamii CCGE 502</name>
    <dbReference type="NCBI Taxonomy" id="990285"/>
    <lineage>
        <taxon>Bacteria</taxon>
        <taxon>Pseudomonadati</taxon>
        <taxon>Pseudomonadota</taxon>
        <taxon>Alphaproteobacteria</taxon>
        <taxon>Hyphomicrobiales</taxon>
        <taxon>Rhizobiaceae</taxon>
        <taxon>Rhizobium/Agrobacterium group</taxon>
        <taxon>Rhizobium</taxon>
    </lineage>
</organism>
<dbReference type="AlphaFoldDB" id="S3HV73"/>
<sequence>MIQKLLITAAACAVFLTGCGSAREKSAPCKRPSPLAYAPDPRSDCGAMHRVNDPVAAFDAIGIVDPARKDSL</sequence>
<dbReference type="PROSITE" id="PS51257">
    <property type="entry name" value="PROKAR_LIPOPROTEIN"/>
    <property type="match status" value="1"/>
</dbReference>
<dbReference type="EMBL" id="AEYE02000017">
    <property type="protein sequence ID" value="EPE97076.1"/>
    <property type="molecule type" value="Genomic_DNA"/>
</dbReference>
<evidence type="ECO:0000313" key="1">
    <source>
        <dbReference type="EMBL" id="EPE97076.1"/>
    </source>
</evidence>
<dbReference type="eggNOG" id="ENOG502ZXZ4">
    <property type="taxonomic scope" value="Bacteria"/>
</dbReference>
<protein>
    <recommendedName>
        <fullName evidence="3">Lipoprotein</fullName>
    </recommendedName>
</protein>
<dbReference type="RefSeq" id="WP_016555389.1">
    <property type="nucleotide sequence ID" value="NZ_AEYE02000017.1"/>
</dbReference>
<dbReference type="Proteomes" id="UP000014411">
    <property type="component" value="Unassembled WGS sequence"/>
</dbReference>
<reference evidence="1 2" key="1">
    <citation type="journal article" date="2012" name="J. Bacteriol.">
        <title>Genome sequence of Rhizobium grahamii CCGE502, a broad-host-range symbiont with low nodulation competitiveness in Phaseolus vulgaris.</title>
        <authorList>
            <person name="Althabegoiti M.J."/>
            <person name="Lozano L."/>
            <person name="Torres-Tejerizo G."/>
            <person name="Ormeno-Orrillo E."/>
            <person name="Rogel M.A."/>
            <person name="Gonzalez V."/>
            <person name="Martinez-Romero E."/>
        </authorList>
    </citation>
    <scope>NUCLEOTIDE SEQUENCE [LARGE SCALE GENOMIC DNA]</scope>
    <source>
        <strain evidence="1 2">CCGE 502</strain>
    </source>
</reference>
<dbReference type="STRING" id="990285.RGCCGE502_16970"/>
<comment type="caution">
    <text evidence="1">The sequence shown here is derived from an EMBL/GenBank/DDBJ whole genome shotgun (WGS) entry which is preliminary data.</text>
</comment>
<accession>S3HV73</accession>
<dbReference type="HOGENOM" id="CLU_198361_0_0_5"/>
<gene>
    <name evidence="1" type="ORF">RGCCGE502_16970</name>
</gene>
<name>S3HV73_9HYPH</name>
<keyword evidence="2" id="KW-1185">Reference proteome</keyword>
<evidence type="ECO:0000313" key="2">
    <source>
        <dbReference type="Proteomes" id="UP000014411"/>
    </source>
</evidence>
<evidence type="ECO:0008006" key="3">
    <source>
        <dbReference type="Google" id="ProtNLM"/>
    </source>
</evidence>